<protein>
    <recommendedName>
        <fullName evidence="4">ADP-ribosylglycohydrolase</fullName>
    </recommendedName>
</protein>
<feature type="compositionally biased region" description="Low complexity" evidence="1">
    <location>
        <begin position="331"/>
        <end position="343"/>
    </location>
</feature>
<dbReference type="AlphaFoldDB" id="A0A4Y4D527"/>
<dbReference type="InterPro" id="IPR005502">
    <property type="entry name" value="Ribosyl_crysJ1"/>
</dbReference>
<evidence type="ECO:0000313" key="3">
    <source>
        <dbReference type="Proteomes" id="UP000315730"/>
    </source>
</evidence>
<dbReference type="Pfam" id="PF03747">
    <property type="entry name" value="ADP_ribosyl_GH"/>
    <property type="match status" value="1"/>
</dbReference>
<evidence type="ECO:0000256" key="1">
    <source>
        <dbReference type="SAM" id="MobiDB-lite"/>
    </source>
</evidence>
<dbReference type="STRING" id="1272.GCA_900014985_01586"/>
<dbReference type="Proteomes" id="UP000315730">
    <property type="component" value="Unassembled WGS sequence"/>
</dbReference>
<keyword evidence="3" id="KW-1185">Reference proteome</keyword>
<organism evidence="2 3">
    <name type="scientific">Kocuria varians</name>
    <name type="common">Micrococcus varians</name>
    <dbReference type="NCBI Taxonomy" id="1272"/>
    <lineage>
        <taxon>Bacteria</taxon>
        <taxon>Bacillati</taxon>
        <taxon>Actinomycetota</taxon>
        <taxon>Actinomycetes</taxon>
        <taxon>Micrococcales</taxon>
        <taxon>Micrococcaceae</taxon>
        <taxon>Kocuria</taxon>
    </lineage>
</organism>
<evidence type="ECO:0000313" key="2">
    <source>
        <dbReference type="EMBL" id="GEC99432.1"/>
    </source>
</evidence>
<gene>
    <name evidence="2" type="ORF">KVA01_15870</name>
</gene>
<dbReference type="Gene3D" id="1.10.4080.10">
    <property type="entry name" value="ADP-ribosylation/Crystallin J1"/>
    <property type="match status" value="1"/>
</dbReference>
<name>A0A4Y4D527_KOCVA</name>
<feature type="region of interest" description="Disordered" evidence="1">
    <location>
        <begin position="331"/>
        <end position="381"/>
    </location>
</feature>
<dbReference type="InterPro" id="IPR036705">
    <property type="entry name" value="Ribosyl_crysJ1_sf"/>
</dbReference>
<accession>A0A4Y4D527</accession>
<evidence type="ECO:0008006" key="4">
    <source>
        <dbReference type="Google" id="ProtNLM"/>
    </source>
</evidence>
<proteinExistence type="predicted"/>
<dbReference type="EMBL" id="BJNW01000012">
    <property type="protein sequence ID" value="GEC99432.1"/>
    <property type="molecule type" value="Genomic_DNA"/>
</dbReference>
<sequence length="400" mass="40876">MTSPDAPSLLDRDHGLDASSECYPDVVRSVFLAPWAARRSEEPDQPTQLAARTVVALNEVARWANDGQSADPTACAWLAYLRWALSNGACLPADAPVPPQDELDLDFPVLSAPGPHDGDSFQALATGRLGEVARPVLPLAESPEVLARTAPYGLIPNIGWKSLIILALDSAAITHGSPEAQTAAAALALVVHAAARARATGGTLHEVVRETARVASEITRPAPRTHELLALCADPEALAPLWTEPGALASRLGRGDTATEALALGLAALLAVEDSGAAKATGSTNSARNITGDDVAGAARALMAEHGVREGAAHDVAVVVAAARWGLAAAAPADDTDGTAAAASNRNAGDHAVAAPSPPHTPAPGVTATAPQDGKGEEGSAAARAELHALADRWNGLWRP</sequence>
<reference evidence="2 3" key="1">
    <citation type="submission" date="2019-06" db="EMBL/GenBank/DDBJ databases">
        <title>Whole genome shotgun sequence of Kocuria varians NBRC 15358.</title>
        <authorList>
            <person name="Hosoyama A."/>
            <person name="Uohara A."/>
            <person name="Ohji S."/>
            <person name="Ichikawa N."/>
        </authorList>
    </citation>
    <scope>NUCLEOTIDE SEQUENCE [LARGE SCALE GENOMIC DNA]</scope>
    <source>
        <strain evidence="2 3">NBRC 15358</strain>
    </source>
</reference>
<dbReference type="RefSeq" id="WP_141269628.1">
    <property type="nucleotide sequence ID" value="NZ_BJNW01000012.1"/>
</dbReference>
<dbReference type="OrthoDB" id="4871367at2"/>
<comment type="caution">
    <text evidence="2">The sequence shown here is derived from an EMBL/GenBank/DDBJ whole genome shotgun (WGS) entry which is preliminary data.</text>
</comment>
<dbReference type="SUPFAM" id="SSF101478">
    <property type="entry name" value="ADP-ribosylglycohydrolase"/>
    <property type="match status" value="1"/>
</dbReference>